<comment type="subcellular location">
    <subcellularLocation>
        <location evidence="1 9">Bacterial flagellum basal body</location>
    </subcellularLocation>
    <subcellularLocation>
        <location evidence="2">Cell membrane</location>
        <topology evidence="2">Multi-pass membrane protein</topology>
    </subcellularLocation>
</comment>
<gene>
    <name evidence="14" type="primary">fliF</name>
    <name evidence="14" type="ORF">ACFQ4B_34295</name>
</gene>
<dbReference type="InterPro" id="IPR006182">
    <property type="entry name" value="FliF_N_dom"/>
</dbReference>
<name>A0ABW3UWT0_9BACL</name>
<comment type="similarity">
    <text evidence="3 9">Belongs to the FliF family.</text>
</comment>
<evidence type="ECO:0000256" key="11">
    <source>
        <dbReference type="SAM" id="Phobius"/>
    </source>
</evidence>
<comment type="caution">
    <text evidence="14">The sequence shown here is derived from an EMBL/GenBank/DDBJ whole genome shotgun (WGS) entry which is preliminary data.</text>
</comment>
<evidence type="ECO:0000256" key="2">
    <source>
        <dbReference type="ARBA" id="ARBA00004651"/>
    </source>
</evidence>
<protein>
    <recommendedName>
        <fullName evidence="9">Flagellar M-ring protein</fullName>
    </recommendedName>
</protein>
<evidence type="ECO:0000256" key="1">
    <source>
        <dbReference type="ARBA" id="ARBA00004117"/>
    </source>
</evidence>
<dbReference type="Proteomes" id="UP001597180">
    <property type="component" value="Unassembled WGS sequence"/>
</dbReference>
<keyword evidence="7 11" id="KW-0472">Membrane</keyword>
<dbReference type="NCBIfam" id="TIGR00206">
    <property type="entry name" value="fliF"/>
    <property type="match status" value="1"/>
</dbReference>
<evidence type="ECO:0000256" key="6">
    <source>
        <dbReference type="ARBA" id="ARBA00022989"/>
    </source>
</evidence>
<proteinExistence type="inferred from homology"/>
<dbReference type="InterPro" id="IPR000067">
    <property type="entry name" value="FlgMring_FliF"/>
</dbReference>
<evidence type="ECO:0000259" key="13">
    <source>
        <dbReference type="Pfam" id="PF08345"/>
    </source>
</evidence>
<dbReference type="PRINTS" id="PR01009">
    <property type="entry name" value="FLGMRINGFLIF"/>
</dbReference>
<evidence type="ECO:0000256" key="3">
    <source>
        <dbReference type="ARBA" id="ARBA00007971"/>
    </source>
</evidence>
<evidence type="ECO:0000256" key="5">
    <source>
        <dbReference type="ARBA" id="ARBA00022692"/>
    </source>
</evidence>
<dbReference type="PANTHER" id="PTHR30046">
    <property type="entry name" value="FLAGELLAR M-RING PROTEIN"/>
    <property type="match status" value="1"/>
</dbReference>
<dbReference type="InterPro" id="IPR013556">
    <property type="entry name" value="Flag_M-ring_C"/>
</dbReference>
<feature type="region of interest" description="Disordered" evidence="10">
    <location>
        <begin position="313"/>
        <end position="345"/>
    </location>
</feature>
<organism evidence="14 15">
    <name type="scientific">Paenibacillus vulneris</name>
    <dbReference type="NCBI Taxonomy" id="1133364"/>
    <lineage>
        <taxon>Bacteria</taxon>
        <taxon>Bacillati</taxon>
        <taxon>Bacillota</taxon>
        <taxon>Bacilli</taxon>
        <taxon>Bacillales</taxon>
        <taxon>Paenibacillaceae</taxon>
        <taxon>Paenibacillus</taxon>
    </lineage>
</organism>
<keyword evidence="8 9" id="KW-0975">Bacterial flagellum</keyword>
<dbReference type="Pfam" id="PF08345">
    <property type="entry name" value="YscJ_FliF_C"/>
    <property type="match status" value="1"/>
</dbReference>
<comment type="function">
    <text evidence="9">The M ring may be actively involved in energy transduction.</text>
</comment>
<dbReference type="RefSeq" id="WP_079910270.1">
    <property type="nucleotide sequence ID" value="NZ_BAABJG010000044.1"/>
</dbReference>
<dbReference type="PANTHER" id="PTHR30046:SF0">
    <property type="entry name" value="FLAGELLAR M-RING PROTEIN"/>
    <property type="match status" value="1"/>
</dbReference>
<evidence type="ECO:0000256" key="7">
    <source>
        <dbReference type="ARBA" id="ARBA00023136"/>
    </source>
</evidence>
<evidence type="ECO:0000256" key="8">
    <source>
        <dbReference type="ARBA" id="ARBA00023143"/>
    </source>
</evidence>
<keyword evidence="4" id="KW-1003">Cell membrane</keyword>
<keyword evidence="14" id="KW-0282">Flagellum</keyword>
<dbReference type="InterPro" id="IPR043427">
    <property type="entry name" value="YscJ/FliF"/>
</dbReference>
<feature type="domain" description="Flagellar M-ring N-terminal" evidence="12">
    <location>
        <begin position="46"/>
        <end position="223"/>
    </location>
</feature>
<dbReference type="EMBL" id="JBHTLU010000056">
    <property type="protein sequence ID" value="MFD1225163.1"/>
    <property type="molecule type" value="Genomic_DNA"/>
</dbReference>
<dbReference type="InterPro" id="IPR045851">
    <property type="entry name" value="AMP-bd_C_sf"/>
</dbReference>
<sequence length="530" mass="58240">MNENITQYWNRVTQYWNQFSKAQKITFSATVILVILTLGIISYNFSKTEYALAYTNLQPSDAAAIKGYLDSAKIPYQLSEDGKNIGVPRSEVANVKLAVESQGLNKNGNIGYGEFGKSSTFGTTDKEFNVKYINAVQGELQQLINSNTAVSSSKVLINIPEESVFLPKGADKEKASASVVVNVKPGYQLDQAKIDTMYNLVSHSVKGLPIENITISDQNGEPLEYSKGNNKLNSANAALQNFEINNQFKNDIQKNVQQMLAAILGKDKVIVQVFSTMNFDQMNSHQQLVTAPNTVDQKGLEISVQEIQKNYTSDGTAANGGVPGTGQTDVPGYPGSNSNGKAQSEELQRTVNSEVNRITNDIISTPYVVKDLTINVGIEPPNPDDPNSLTQETRDAVQRILVNVVRAALADNKQTLTEADLLQKVSVFPHSFARTSQNQLSSNNSLLLYGGLGGLALALLAAGAFIWMKRRKAKEEALDELEAEPAKLEFPTIDIDNVTNENQVRKQLETLAKRKPEEFVNLLRTWLVDE</sequence>
<evidence type="ECO:0000256" key="4">
    <source>
        <dbReference type="ARBA" id="ARBA00022475"/>
    </source>
</evidence>
<feature type="transmembrane region" description="Helical" evidence="11">
    <location>
        <begin position="446"/>
        <end position="468"/>
    </location>
</feature>
<evidence type="ECO:0000256" key="10">
    <source>
        <dbReference type="SAM" id="MobiDB-lite"/>
    </source>
</evidence>
<evidence type="ECO:0000313" key="15">
    <source>
        <dbReference type="Proteomes" id="UP001597180"/>
    </source>
</evidence>
<keyword evidence="5 11" id="KW-0812">Transmembrane</keyword>
<keyword evidence="14" id="KW-0966">Cell projection</keyword>
<keyword evidence="15" id="KW-1185">Reference proteome</keyword>
<evidence type="ECO:0000256" key="9">
    <source>
        <dbReference type="PIRNR" id="PIRNR004862"/>
    </source>
</evidence>
<reference evidence="15" key="1">
    <citation type="journal article" date="2019" name="Int. J. Syst. Evol. Microbiol.">
        <title>The Global Catalogue of Microorganisms (GCM) 10K type strain sequencing project: providing services to taxonomists for standard genome sequencing and annotation.</title>
        <authorList>
            <consortium name="The Broad Institute Genomics Platform"/>
            <consortium name="The Broad Institute Genome Sequencing Center for Infectious Disease"/>
            <person name="Wu L."/>
            <person name="Ma J."/>
        </authorList>
    </citation>
    <scope>NUCLEOTIDE SEQUENCE [LARGE SCALE GENOMIC DNA]</scope>
    <source>
        <strain evidence="15">CCUG 53270</strain>
    </source>
</reference>
<accession>A0ABW3UWT0</accession>
<evidence type="ECO:0000313" key="14">
    <source>
        <dbReference type="EMBL" id="MFD1225163.1"/>
    </source>
</evidence>
<keyword evidence="14" id="KW-0969">Cilium</keyword>
<dbReference type="Gene3D" id="3.30.300.30">
    <property type="match status" value="1"/>
</dbReference>
<dbReference type="PIRSF" id="PIRSF004862">
    <property type="entry name" value="FliF"/>
    <property type="match status" value="1"/>
</dbReference>
<evidence type="ECO:0000259" key="12">
    <source>
        <dbReference type="Pfam" id="PF01514"/>
    </source>
</evidence>
<dbReference type="Pfam" id="PF01514">
    <property type="entry name" value="YscJ_FliF"/>
    <property type="match status" value="1"/>
</dbReference>
<feature type="transmembrane region" description="Helical" evidence="11">
    <location>
        <begin position="25"/>
        <end position="45"/>
    </location>
</feature>
<feature type="domain" description="Flagellar M-ring C-terminal" evidence="13">
    <location>
        <begin position="260"/>
        <end position="401"/>
    </location>
</feature>
<keyword evidence="6 11" id="KW-1133">Transmembrane helix</keyword>